<dbReference type="NCBIfam" id="TIGR00996">
    <property type="entry name" value="Mtu_fam_mce"/>
    <property type="match status" value="1"/>
</dbReference>
<accession>A0A076ECD6</accession>
<dbReference type="InterPro" id="IPR003399">
    <property type="entry name" value="Mce/MlaD"/>
</dbReference>
<dbReference type="eggNOG" id="COG1463">
    <property type="taxonomic scope" value="Bacteria"/>
</dbReference>
<dbReference type="PANTHER" id="PTHR33371:SF16">
    <property type="entry name" value="MCE-FAMILY PROTEIN MCE3F"/>
    <property type="match status" value="1"/>
</dbReference>
<keyword evidence="1" id="KW-0472">Membrane</keyword>
<protein>
    <submittedName>
        <fullName evidence="4">Mammalian cell entry protein</fullName>
    </submittedName>
</protein>
<sequence length="477" mass="50415">MILTRFVRIQLTIFSILTVVALTVMGLHYMRLPALAGIGQYQLTVDLPTSGGLYGTANVTYRGATIGTVTDVAPTASGARASLRVDSATKIPVDARAEVHSRSAIGEQYVDLVPAGLDGPYLQEGDLIPADRTSVPQDIAPMFDTVNKGLEAIPEDKLATLIDESYNAFNGTGEDIQRLLESSSAVAATAADTADPTARLIEDAAPFLRSQVDSGPALQEWVRHLREVSVQAAGRDAQVRSIFHTAPAASTELTELFRRLRPTTPILLANLTSLGQVAVTYNRSLEQALVLVPPSVGLMKTMTVPNEDSTGAALMDFNLNLNTSPPCTTGFLPASERRDGSAVDSPVRTSDPIYCAVPQDADVAARGARNMPCMDKPGKRAPTVEICKSDEEYVPKGTNPWVGNPTPTTDNPLAAEGNAAFDAIGVPQPAAAPASVGTASYNPSTGEYRGADGQVYRQSNLAPGGMPTLENLLTQGR</sequence>
<dbReference type="Pfam" id="PF11887">
    <property type="entry name" value="Mce4_CUP1"/>
    <property type="match status" value="1"/>
</dbReference>
<evidence type="ECO:0000313" key="4">
    <source>
        <dbReference type="EMBL" id="AII03251.1"/>
    </source>
</evidence>
<reference evidence="4 5" key="1">
    <citation type="submission" date="2014-07" db="EMBL/GenBank/DDBJ databases">
        <title>Genome Sequence of Rhodococcus opacus Strain R7, a Biodegrader of Mono- and Polycyclic Aromatic Hydrocarbons.</title>
        <authorList>
            <person name="Di Gennaro P."/>
            <person name="Zampolli J."/>
            <person name="Presti I."/>
            <person name="Cappelletti M."/>
            <person name="D'Ursi P."/>
            <person name="Orro A."/>
            <person name="Mezzelani A."/>
            <person name="Milanesi L."/>
        </authorList>
    </citation>
    <scope>NUCLEOTIDE SEQUENCE [LARGE SCALE GENOMIC DNA]</scope>
    <source>
        <strain evidence="4 5">R7</strain>
    </source>
</reference>
<evidence type="ECO:0000259" key="2">
    <source>
        <dbReference type="Pfam" id="PF02470"/>
    </source>
</evidence>
<evidence type="ECO:0000256" key="1">
    <source>
        <dbReference type="SAM" id="Phobius"/>
    </source>
</evidence>
<dbReference type="AlphaFoldDB" id="A0A076ECD6"/>
<keyword evidence="1" id="KW-0812">Transmembrane</keyword>
<dbReference type="Pfam" id="PF02470">
    <property type="entry name" value="MlaD"/>
    <property type="match status" value="1"/>
</dbReference>
<evidence type="ECO:0000259" key="3">
    <source>
        <dbReference type="Pfam" id="PF11887"/>
    </source>
</evidence>
<organism evidence="4 5">
    <name type="scientific">Rhodococcus opacus</name>
    <name type="common">Nocardia opaca</name>
    <dbReference type="NCBI Taxonomy" id="37919"/>
    <lineage>
        <taxon>Bacteria</taxon>
        <taxon>Bacillati</taxon>
        <taxon>Actinomycetota</taxon>
        <taxon>Actinomycetes</taxon>
        <taxon>Mycobacteriales</taxon>
        <taxon>Nocardiaceae</taxon>
        <taxon>Rhodococcus</taxon>
    </lineage>
</organism>
<keyword evidence="1" id="KW-1133">Transmembrane helix</keyword>
<dbReference type="Proteomes" id="UP000028488">
    <property type="component" value="Chromosome"/>
</dbReference>
<dbReference type="InterPro" id="IPR005693">
    <property type="entry name" value="Mce"/>
</dbReference>
<dbReference type="InterPro" id="IPR024516">
    <property type="entry name" value="Mce_C"/>
</dbReference>
<name>A0A076ECD6_RHOOP</name>
<dbReference type="RefSeq" id="WP_037227364.1">
    <property type="nucleotide sequence ID" value="NZ_CP008947.1"/>
</dbReference>
<dbReference type="GO" id="GO:0005576">
    <property type="term" value="C:extracellular region"/>
    <property type="evidence" value="ECO:0007669"/>
    <property type="project" value="TreeGrafter"/>
</dbReference>
<feature type="domain" description="Mce/MlaD" evidence="2">
    <location>
        <begin position="40"/>
        <end position="114"/>
    </location>
</feature>
<feature type="transmembrane region" description="Helical" evidence="1">
    <location>
        <begin position="12"/>
        <end position="30"/>
    </location>
</feature>
<gene>
    <name evidence="4" type="ORF">EP51_00685</name>
</gene>
<proteinExistence type="predicted"/>
<dbReference type="InterPro" id="IPR052336">
    <property type="entry name" value="MlaD_Phospholipid_Transporter"/>
</dbReference>
<dbReference type="EMBL" id="CP008947">
    <property type="protein sequence ID" value="AII03251.1"/>
    <property type="molecule type" value="Genomic_DNA"/>
</dbReference>
<feature type="domain" description="Mammalian cell entry C-terminal" evidence="3">
    <location>
        <begin position="122"/>
        <end position="288"/>
    </location>
</feature>
<evidence type="ECO:0000313" key="5">
    <source>
        <dbReference type="Proteomes" id="UP000028488"/>
    </source>
</evidence>
<dbReference type="PANTHER" id="PTHR33371">
    <property type="entry name" value="INTERMEMBRANE PHOSPHOLIPID TRANSPORT SYSTEM BINDING PROTEIN MLAD-RELATED"/>
    <property type="match status" value="1"/>
</dbReference>